<evidence type="ECO:0000313" key="8">
    <source>
        <dbReference type="Proteomes" id="UP000046393"/>
    </source>
</evidence>
<dbReference type="PANTHER" id="PTHR12596:SF2">
    <property type="entry name" value="EXPORTIN-7 ISOFORM X1"/>
    <property type="match status" value="1"/>
</dbReference>
<keyword evidence="7" id="KW-0539">Nucleus</keyword>
<evidence type="ECO:0000256" key="6">
    <source>
        <dbReference type="ARBA" id="ARBA00022927"/>
    </source>
</evidence>
<comment type="similarity">
    <text evidence="3">Belongs to the exportin family.</text>
</comment>
<organism evidence="8 9">
    <name type="scientific">Syphacia muris</name>
    <dbReference type="NCBI Taxonomy" id="451379"/>
    <lineage>
        <taxon>Eukaryota</taxon>
        <taxon>Metazoa</taxon>
        <taxon>Ecdysozoa</taxon>
        <taxon>Nematoda</taxon>
        <taxon>Chromadorea</taxon>
        <taxon>Rhabditida</taxon>
        <taxon>Spirurina</taxon>
        <taxon>Oxyuridomorpha</taxon>
        <taxon>Oxyuroidea</taxon>
        <taxon>Oxyuridae</taxon>
        <taxon>Syphacia</taxon>
    </lineage>
</organism>
<comment type="subcellular location">
    <subcellularLocation>
        <location evidence="2">Cytoplasm</location>
    </subcellularLocation>
    <subcellularLocation>
        <location evidence="1">Nucleus</location>
    </subcellularLocation>
</comment>
<accession>A0A0N5AER3</accession>
<evidence type="ECO:0000256" key="3">
    <source>
        <dbReference type="ARBA" id="ARBA00009466"/>
    </source>
</evidence>
<dbReference type="GO" id="GO:0005643">
    <property type="term" value="C:nuclear pore"/>
    <property type="evidence" value="ECO:0007669"/>
    <property type="project" value="TreeGrafter"/>
</dbReference>
<dbReference type="GO" id="GO:0005737">
    <property type="term" value="C:cytoplasm"/>
    <property type="evidence" value="ECO:0007669"/>
    <property type="project" value="UniProtKB-SubCell"/>
</dbReference>
<keyword evidence="4" id="KW-0813">Transport</keyword>
<keyword evidence="8" id="KW-1185">Reference proteome</keyword>
<dbReference type="PANTHER" id="PTHR12596">
    <property type="entry name" value="EXPORTIN 4,7-RELATED"/>
    <property type="match status" value="1"/>
</dbReference>
<protein>
    <submittedName>
        <fullName evidence="9">MMS19 nucleotide excision repair protein</fullName>
    </submittedName>
</protein>
<evidence type="ECO:0000256" key="1">
    <source>
        <dbReference type="ARBA" id="ARBA00004123"/>
    </source>
</evidence>
<dbReference type="AlphaFoldDB" id="A0A0N5AER3"/>
<keyword evidence="5" id="KW-0963">Cytoplasm</keyword>
<dbReference type="Proteomes" id="UP000046393">
    <property type="component" value="Unplaced"/>
</dbReference>
<evidence type="ECO:0000313" key="9">
    <source>
        <dbReference type="WBParaSite" id="SMUV_0000273301-mRNA-1"/>
    </source>
</evidence>
<dbReference type="GO" id="GO:0006611">
    <property type="term" value="P:protein export from nucleus"/>
    <property type="evidence" value="ECO:0007669"/>
    <property type="project" value="TreeGrafter"/>
</dbReference>
<sequence>MSKQRKTASTFRDSFLLDFFKLAVSMLDTNSNSFNQQKTELVSNLLQLSLNCLTFDFVGSMIDETSDDTLTDCKVVNMFFRLFKELPVELTPSVLLNLVQLASIRRSLFSATERQIYLGELVKGVKGIMESPEKLRQESFHEFCRLVSRLKSNYQLSELLKVEDYSVMVTLLANFTEQSLRAYEFSANSTYYLLAFWQRMVSSMPYVKGSDPHMLDLCCPKITTAFVESRLLFARAVVRLVS</sequence>
<dbReference type="STRING" id="451379.A0A0N5AER3"/>
<name>A0A0N5AER3_9BILA</name>
<evidence type="ECO:0000256" key="2">
    <source>
        <dbReference type="ARBA" id="ARBA00004496"/>
    </source>
</evidence>
<dbReference type="WBParaSite" id="SMUV_0000273301-mRNA-1">
    <property type="protein sequence ID" value="SMUV_0000273301-mRNA-1"/>
    <property type="gene ID" value="SMUV_0000273301"/>
</dbReference>
<proteinExistence type="inferred from homology"/>
<dbReference type="InterPro" id="IPR044189">
    <property type="entry name" value="XPO4/7-like"/>
</dbReference>
<dbReference type="GO" id="GO:0005049">
    <property type="term" value="F:nuclear export signal receptor activity"/>
    <property type="evidence" value="ECO:0007669"/>
    <property type="project" value="InterPro"/>
</dbReference>
<evidence type="ECO:0000256" key="7">
    <source>
        <dbReference type="ARBA" id="ARBA00023242"/>
    </source>
</evidence>
<keyword evidence="6" id="KW-0653">Protein transport</keyword>
<reference evidence="9" key="1">
    <citation type="submission" date="2017-02" db="UniProtKB">
        <authorList>
            <consortium name="WormBaseParasite"/>
        </authorList>
    </citation>
    <scope>IDENTIFICATION</scope>
</reference>
<evidence type="ECO:0000256" key="5">
    <source>
        <dbReference type="ARBA" id="ARBA00022490"/>
    </source>
</evidence>
<evidence type="ECO:0000256" key="4">
    <source>
        <dbReference type="ARBA" id="ARBA00022448"/>
    </source>
</evidence>